<proteinExistence type="inferred from homology"/>
<evidence type="ECO:0000313" key="7">
    <source>
        <dbReference type="Proteomes" id="UP000660862"/>
    </source>
</evidence>
<dbReference type="InterPro" id="IPR036866">
    <property type="entry name" value="RibonucZ/Hydroxyglut_hydro"/>
</dbReference>
<dbReference type="SUPFAM" id="SSF56281">
    <property type="entry name" value="Metallo-hydrolase/oxidoreductase"/>
    <property type="match status" value="1"/>
</dbReference>
<evidence type="ECO:0000256" key="4">
    <source>
        <dbReference type="ARBA" id="ARBA00022833"/>
    </source>
</evidence>
<evidence type="ECO:0000256" key="3">
    <source>
        <dbReference type="ARBA" id="ARBA00022801"/>
    </source>
</evidence>
<reference evidence="6" key="1">
    <citation type="journal article" date="2014" name="Int. J. Syst. Evol. Microbiol.">
        <title>Complete genome sequence of Corynebacterium casei LMG S-19264T (=DSM 44701T), isolated from a smear-ripened cheese.</title>
        <authorList>
            <consortium name="US DOE Joint Genome Institute (JGI-PGF)"/>
            <person name="Walter F."/>
            <person name="Albersmeier A."/>
            <person name="Kalinowski J."/>
            <person name="Ruckert C."/>
        </authorList>
    </citation>
    <scope>NUCLEOTIDE SEQUENCE</scope>
    <source>
        <strain evidence="6">CGMCC 1.12195</strain>
    </source>
</reference>
<dbReference type="AlphaFoldDB" id="A0A917HBY3"/>
<name>A0A917HBY3_9SPHI</name>
<keyword evidence="4" id="KW-0862">Zinc</keyword>
<dbReference type="PANTHER" id="PTHR42978:SF6">
    <property type="entry name" value="QUORUM-QUENCHING LACTONASE YTNP-RELATED"/>
    <property type="match status" value="1"/>
</dbReference>
<accession>A0A917HBY3</accession>
<comment type="caution">
    <text evidence="6">The sequence shown here is derived from an EMBL/GenBank/DDBJ whole genome shotgun (WGS) entry which is preliminary data.</text>
</comment>
<organism evidence="6 7">
    <name type="scientific">Parapedobacter pyrenivorans</name>
    <dbReference type="NCBI Taxonomy" id="1305674"/>
    <lineage>
        <taxon>Bacteria</taxon>
        <taxon>Pseudomonadati</taxon>
        <taxon>Bacteroidota</taxon>
        <taxon>Sphingobacteriia</taxon>
        <taxon>Sphingobacteriales</taxon>
        <taxon>Sphingobacteriaceae</taxon>
        <taxon>Parapedobacter</taxon>
    </lineage>
</organism>
<evidence type="ECO:0000259" key="5">
    <source>
        <dbReference type="SMART" id="SM00849"/>
    </source>
</evidence>
<dbReference type="PANTHER" id="PTHR42978">
    <property type="entry name" value="QUORUM-QUENCHING LACTONASE YTNP-RELATED-RELATED"/>
    <property type="match status" value="1"/>
</dbReference>
<dbReference type="RefSeq" id="WP_188504118.1">
    <property type="nucleotide sequence ID" value="NZ_BMER01000001.1"/>
</dbReference>
<evidence type="ECO:0000313" key="6">
    <source>
        <dbReference type="EMBL" id="GGG74425.1"/>
    </source>
</evidence>
<evidence type="ECO:0000256" key="2">
    <source>
        <dbReference type="ARBA" id="ARBA00022723"/>
    </source>
</evidence>
<keyword evidence="3" id="KW-0378">Hydrolase</keyword>
<dbReference type="InterPro" id="IPR051013">
    <property type="entry name" value="MBL_superfamily_lactonases"/>
</dbReference>
<dbReference type="Proteomes" id="UP000660862">
    <property type="component" value="Unassembled WGS sequence"/>
</dbReference>
<evidence type="ECO:0000256" key="1">
    <source>
        <dbReference type="ARBA" id="ARBA00007749"/>
    </source>
</evidence>
<dbReference type="GO" id="GO:0046872">
    <property type="term" value="F:metal ion binding"/>
    <property type="evidence" value="ECO:0007669"/>
    <property type="project" value="UniProtKB-KW"/>
</dbReference>
<sequence length="263" mass="29755">MQAHSLFEGSFSVDSSKKFVPFDASKDSKKDRPGSLFIHVHPFLIESANGLLLLDTGIGFADNDGDLQLRYNIRKAGFEPNNVRYVLLSHLHKDHAGGMVVDRNGTFRLAFPEAEYVVQRGEWEDAYSGKSDSYRTEIFDVLQRSGNLLLVEGNGVLNDEINYEVSGGHTPHHQVFHIRTGGEHFFFGGDEAPEPEQFFRQFAAKYDYDGRKSMALRQQYWDQGSVEGWIFLMYHSTNIAIGRPEVKENGEYRLVDAASPKKA</sequence>
<protein>
    <submittedName>
        <fullName evidence="6">MBL fold metallo-hydrolase</fullName>
    </submittedName>
</protein>
<comment type="similarity">
    <text evidence="1">Belongs to the metallo-beta-lactamase superfamily.</text>
</comment>
<dbReference type="Pfam" id="PF00753">
    <property type="entry name" value="Lactamase_B"/>
    <property type="match status" value="1"/>
</dbReference>
<dbReference type="GO" id="GO:0016787">
    <property type="term" value="F:hydrolase activity"/>
    <property type="evidence" value="ECO:0007669"/>
    <property type="project" value="UniProtKB-KW"/>
</dbReference>
<keyword evidence="2" id="KW-0479">Metal-binding</keyword>
<reference evidence="6" key="2">
    <citation type="submission" date="2020-09" db="EMBL/GenBank/DDBJ databases">
        <authorList>
            <person name="Sun Q."/>
            <person name="Zhou Y."/>
        </authorList>
    </citation>
    <scope>NUCLEOTIDE SEQUENCE</scope>
    <source>
        <strain evidence="6">CGMCC 1.12195</strain>
    </source>
</reference>
<dbReference type="Gene3D" id="3.60.15.10">
    <property type="entry name" value="Ribonuclease Z/Hydroxyacylglutathione hydrolase-like"/>
    <property type="match status" value="1"/>
</dbReference>
<dbReference type="EMBL" id="BMER01000001">
    <property type="protein sequence ID" value="GGG74425.1"/>
    <property type="molecule type" value="Genomic_DNA"/>
</dbReference>
<dbReference type="InterPro" id="IPR001279">
    <property type="entry name" value="Metallo-B-lactamas"/>
</dbReference>
<keyword evidence="7" id="KW-1185">Reference proteome</keyword>
<dbReference type="SMART" id="SM00849">
    <property type="entry name" value="Lactamase_B"/>
    <property type="match status" value="1"/>
</dbReference>
<feature type="domain" description="Metallo-beta-lactamase" evidence="5">
    <location>
        <begin position="39"/>
        <end position="234"/>
    </location>
</feature>
<gene>
    <name evidence="6" type="ORF">GCM10007415_02370</name>
</gene>